<keyword evidence="3 5" id="KW-1133">Transmembrane helix</keyword>
<evidence type="ECO:0000256" key="3">
    <source>
        <dbReference type="ARBA" id="ARBA00022989"/>
    </source>
</evidence>
<dbReference type="PANTHER" id="PTHR12778">
    <property type="entry name" value="SOLUTE CARRIER FAMILY 33 ACETYL-COA TRANSPORTER -RELATED"/>
    <property type="match status" value="1"/>
</dbReference>
<comment type="subcellular location">
    <subcellularLocation>
        <location evidence="1">Membrane</location>
        <topology evidence="1">Multi-pass membrane protein</topology>
    </subcellularLocation>
</comment>
<sequence length="394" mass="43208">MENKQVVPLAVCFFILNFLVATQDIVVDGWALTLLSRKNAGAAANCNAAGQTLGAFFGYGFFMALSDADFVNKWLRSAENSSPLPLVTTAGYFAFWGACFIILTVLIAALKSEKDDESLKPPPLKETYKTMLAIFKLHSVKTLILLWFTCNIGSAVAGEASMLKLTERGLSRSTLALLSSYLAPIRILLPMAIERFTSKRALTCWTVTAIYGLISAATSPLVIHYMPKMVFDGSAITIIVILSIFDSIFGTVNFVSTMSFHAQISDPVLGGVYMTLLNSAANFGGSWPETLALWTLDKMGDSPIEEAFNITKLENGEQQLSDFNGWDPVFSLSIICTILGVLWFVIFTPKLFYLQNLPKEKWLVPHSAAGSSTKQRDISYSPLLDDERASNVIL</sequence>
<name>A0ABN7T6T3_OIKDI</name>
<gene>
    <name evidence="6" type="ORF">OKIOD_LOCUS16249</name>
</gene>
<dbReference type="InterPro" id="IPR004752">
    <property type="entry name" value="AmpG_permease/AT-1"/>
</dbReference>
<feature type="transmembrane region" description="Helical" evidence="5">
    <location>
        <begin position="268"/>
        <end position="287"/>
    </location>
</feature>
<keyword evidence="7" id="KW-1185">Reference proteome</keyword>
<evidence type="ECO:0000256" key="1">
    <source>
        <dbReference type="ARBA" id="ARBA00004141"/>
    </source>
</evidence>
<feature type="transmembrane region" description="Helical" evidence="5">
    <location>
        <begin position="235"/>
        <end position="256"/>
    </location>
</feature>
<feature type="transmembrane region" description="Helical" evidence="5">
    <location>
        <begin position="86"/>
        <end position="110"/>
    </location>
</feature>
<evidence type="ECO:0000256" key="2">
    <source>
        <dbReference type="ARBA" id="ARBA00022692"/>
    </source>
</evidence>
<evidence type="ECO:0000256" key="4">
    <source>
        <dbReference type="ARBA" id="ARBA00023136"/>
    </source>
</evidence>
<evidence type="ECO:0000313" key="6">
    <source>
        <dbReference type="EMBL" id="CAG5113373.1"/>
    </source>
</evidence>
<dbReference type="InterPro" id="IPR024371">
    <property type="entry name" value="AcetylCoA_trans_1-like"/>
</dbReference>
<reference evidence="6 7" key="1">
    <citation type="submission" date="2021-04" db="EMBL/GenBank/DDBJ databases">
        <authorList>
            <person name="Bliznina A."/>
        </authorList>
    </citation>
    <scope>NUCLEOTIDE SEQUENCE [LARGE SCALE GENOMIC DNA]</scope>
</reference>
<dbReference type="EMBL" id="OU015567">
    <property type="protein sequence ID" value="CAG5113373.1"/>
    <property type="molecule type" value="Genomic_DNA"/>
</dbReference>
<feature type="transmembrane region" description="Helical" evidence="5">
    <location>
        <begin position="6"/>
        <end position="27"/>
    </location>
</feature>
<evidence type="ECO:0000313" key="7">
    <source>
        <dbReference type="Proteomes" id="UP001158576"/>
    </source>
</evidence>
<feature type="transmembrane region" description="Helical" evidence="5">
    <location>
        <begin position="329"/>
        <end position="353"/>
    </location>
</feature>
<organism evidence="6 7">
    <name type="scientific">Oikopleura dioica</name>
    <name type="common">Tunicate</name>
    <dbReference type="NCBI Taxonomy" id="34765"/>
    <lineage>
        <taxon>Eukaryota</taxon>
        <taxon>Metazoa</taxon>
        <taxon>Chordata</taxon>
        <taxon>Tunicata</taxon>
        <taxon>Appendicularia</taxon>
        <taxon>Copelata</taxon>
        <taxon>Oikopleuridae</taxon>
        <taxon>Oikopleura</taxon>
    </lineage>
</organism>
<dbReference type="PANTHER" id="PTHR12778:SF9">
    <property type="entry name" value="ACETYL-COENZYME A TRANSPORTER 1"/>
    <property type="match status" value="1"/>
</dbReference>
<feature type="transmembrane region" description="Helical" evidence="5">
    <location>
        <begin position="201"/>
        <end position="223"/>
    </location>
</feature>
<feature type="transmembrane region" description="Helical" evidence="5">
    <location>
        <begin position="48"/>
        <end position="66"/>
    </location>
</feature>
<proteinExistence type="predicted"/>
<dbReference type="SUPFAM" id="SSF103473">
    <property type="entry name" value="MFS general substrate transporter"/>
    <property type="match status" value="1"/>
</dbReference>
<accession>A0ABN7T6T3</accession>
<protein>
    <submittedName>
        <fullName evidence="6">Oidioi.mRNA.OKI2018_I69.chr2.g7484.t1.cds</fullName>
    </submittedName>
</protein>
<keyword evidence="2 5" id="KW-0812">Transmembrane</keyword>
<dbReference type="InterPro" id="IPR036259">
    <property type="entry name" value="MFS_trans_sf"/>
</dbReference>
<dbReference type="Pfam" id="PF13000">
    <property type="entry name" value="Acatn"/>
    <property type="match status" value="2"/>
</dbReference>
<dbReference type="Proteomes" id="UP001158576">
    <property type="component" value="Chromosome 2"/>
</dbReference>
<keyword evidence="4 5" id="KW-0472">Membrane</keyword>
<evidence type="ECO:0000256" key="5">
    <source>
        <dbReference type="SAM" id="Phobius"/>
    </source>
</evidence>
<dbReference type="Gene3D" id="1.20.1250.20">
    <property type="entry name" value="MFS general substrate transporter like domains"/>
    <property type="match status" value="1"/>
</dbReference>